<name>A0ABP8GS54_9SPHI</name>
<proteinExistence type="predicted"/>
<protein>
    <recommendedName>
        <fullName evidence="3">Mobilization protein MobC</fullName>
    </recommendedName>
</protein>
<evidence type="ECO:0008006" key="3">
    <source>
        <dbReference type="Google" id="ProtNLM"/>
    </source>
</evidence>
<dbReference type="EMBL" id="BAABFT010000009">
    <property type="protein sequence ID" value="GAA4329175.1"/>
    <property type="molecule type" value="Genomic_DNA"/>
</dbReference>
<dbReference type="InterPro" id="IPR053842">
    <property type="entry name" value="NikA-like"/>
</dbReference>
<keyword evidence="2" id="KW-1185">Reference proteome</keyword>
<organism evidence="1 2">
    <name type="scientific">Mucilaginibacter gynuensis</name>
    <dbReference type="NCBI Taxonomy" id="1302236"/>
    <lineage>
        <taxon>Bacteria</taxon>
        <taxon>Pseudomonadati</taxon>
        <taxon>Bacteroidota</taxon>
        <taxon>Sphingobacteriia</taxon>
        <taxon>Sphingobacteriales</taxon>
        <taxon>Sphingobacteriaceae</taxon>
        <taxon>Mucilaginibacter</taxon>
    </lineage>
</organism>
<reference evidence="2" key="1">
    <citation type="journal article" date="2019" name="Int. J. Syst. Evol. Microbiol.">
        <title>The Global Catalogue of Microorganisms (GCM) 10K type strain sequencing project: providing services to taxonomists for standard genome sequencing and annotation.</title>
        <authorList>
            <consortium name="The Broad Institute Genomics Platform"/>
            <consortium name="The Broad Institute Genome Sequencing Center for Infectious Disease"/>
            <person name="Wu L."/>
            <person name="Ma J."/>
        </authorList>
    </citation>
    <scope>NUCLEOTIDE SEQUENCE [LARGE SCALE GENOMIC DNA]</scope>
    <source>
        <strain evidence="2">JCM 17705</strain>
    </source>
</reference>
<comment type="caution">
    <text evidence="1">The sequence shown here is derived from an EMBL/GenBank/DDBJ whole genome shotgun (WGS) entry which is preliminary data.</text>
</comment>
<accession>A0ABP8GS54</accession>
<gene>
    <name evidence="1" type="ORF">GCM10023149_33670</name>
</gene>
<sequence length="118" mass="13530">MARPKILQDKKRVFKITIRLNVAERLQVQQSAKAAGMSNYLFAREKLLKGRVPEPKMARIDIDVYVELKKIGTNINQLAKHANSGRFPFGITSALRKLSEQQHFIIKLLLNDSQSKDR</sequence>
<dbReference type="Pfam" id="PF21983">
    <property type="entry name" value="NikA-like"/>
    <property type="match status" value="1"/>
</dbReference>
<evidence type="ECO:0000313" key="2">
    <source>
        <dbReference type="Proteomes" id="UP001500582"/>
    </source>
</evidence>
<evidence type="ECO:0000313" key="1">
    <source>
        <dbReference type="EMBL" id="GAA4329175.1"/>
    </source>
</evidence>
<dbReference type="Proteomes" id="UP001500582">
    <property type="component" value="Unassembled WGS sequence"/>
</dbReference>